<dbReference type="InterPro" id="IPR051784">
    <property type="entry name" value="Nod_factor_ABC_transporter"/>
</dbReference>
<dbReference type="InterPro" id="IPR013525">
    <property type="entry name" value="ABC2_TM"/>
</dbReference>
<feature type="transmembrane region" description="Helical" evidence="5">
    <location>
        <begin position="27"/>
        <end position="46"/>
    </location>
</feature>
<feature type="transmembrane region" description="Helical" evidence="5">
    <location>
        <begin position="168"/>
        <end position="186"/>
    </location>
</feature>
<comment type="subcellular location">
    <subcellularLocation>
        <location evidence="1">Membrane</location>
        <topology evidence="1">Multi-pass membrane protein</topology>
    </subcellularLocation>
</comment>
<gene>
    <name evidence="7" type="ORF">ENK37_03415</name>
</gene>
<feature type="transmembrane region" description="Helical" evidence="5">
    <location>
        <begin position="214"/>
        <end position="236"/>
    </location>
</feature>
<evidence type="ECO:0000256" key="2">
    <source>
        <dbReference type="ARBA" id="ARBA00022692"/>
    </source>
</evidence>
<dbReference type="EMBL" id="DRPZ01000091">
    <property type="protein sequence ID" value="HGY09093.1"/>
    <property type="molecule type" value="Genomic_DNA"/>
</dbReference>
<feature type="transmembrane region" description="Helical" evidence="5">
    <location>
        <begin position="100"/>
        <end position="125"/>
    </location>
</feature>
<dbReference type="PANTHER" id="PTHR43229:SF2">
    <property type="entry name" value="NODULATION PROTEIN J"/>
    <property type="match status" value="1"/>
</dbReference>
<reference evidence="7" key="1">
    <citation type="journal article" date="2020" name="mSystems">
        <title>Genome- and Community-Level Interaction Insights into Carbon Utilization and Element Cycling Functions of Hydrothermarchaeota in Hydrothermal Sediment.</title>
        <authorList>
            <person name="Zhou Z."/>
            <person name="Liu Y."/>
            <person name="Xu W."/>
            <person name="Pan J."/>
            <person name="Luo Z.H."/>
            <person name="Li M."/>
        </authorList>
    </citation>
    <scope>NUCLEOTIDE SEQUENCE [LARGE SCALE GENOMIC DNA]</scope>
    <source>
        <strain evidence="7">HyVt-570</strain>
    </source>
</reference>
<dbReference type="Pfam" id="PF01061">
    <property type="entry name" value="ABC2_membrane"/>
    <property type="match status" value="1"/>
</dbReference>
<accession>A0A7C4Z4U9</accession>
<dbReference type="PANTHER" id="PTHR43229">
    <property type="entry name" value="NODULATION PROTEIN J"/>
    <property type="match status" value="1"/>
</dbReference>
<evidence type="ECO:0000256" key="5">
    <source>
        <dbReference type="SAM" id="Phobius"/>
    </source>
</evidence>
<sequence>MALGGVRVSRLLLAFLARGYAVQKRYFADYALGLLVKVFFFTAILYGSQGSTMRSTYVAGFLLWYFAAHLLARMANFFLEEAYLGTLARLLSSPHPPVAIVAALSLAELLVALPWVAVLGVYAWWSGVSLAGLGLGALGAALLALLGVWGLGLALLAASLRYKQVGSFTEMLTFYLLLFSGFFVSWEKLPLMVRAINALNPLYQMVMALSGREYLGLLASAAFWLLVGGLALAYSYRWALRAGRLLDY</sequence>
<dbReference type="GO" id="GO:0016020">
    <property type="term" value="C:membrane"/>
    <property type="evidence" value="ECO:0007669"/>
    <property type="project" value="UniProtKB-SubCell"/>
</dbReference>
<proteinExistence type="predicted"/>
<dbReference type="AlphaFoldDB" id="A0A7C4Z4U9"/>
<feature type="transmembrane region" description="Helical" evidence="5">
    <location>
        <begin position="58"/>
        <end position="79"/>
    </location>
</feature>
<feature type="domain" description="ABC-2 type transporter transmembrane" evidence="6">
    <location>
        <begin position="37"/>
        <end position="211"/>
    </location>
</feature>
<evidence type="ECO:0000313" key="7">
    <source>
        <dbReference type="EMBL" id="HGY09093.1"/>
    </source>
</evidence>
<name>A0A7C4Z4U9_9DEIN</name>
<keyword evidence="2 5" id="KW-0812">Transmembrane</keyword>
<evidence type="ECO:0000259" key="6">
    <source>
        <dbReference type="Pfam" id="PF01061"/>
    </source>
</evidence>
<evidence type="ECO:0000256" key="1">
    <source>
        <dbReference type="ARBA" id="ARBA00004141"/>
    </source>
</evidence>
<dbReference type="GO" id="GO:0140359">
    <property type="term" value="F:ABC-type transporter activity"/>
    <property type="evidence" value="ECO:0007669"/>
    <property type="project" value="InterPro"/>
</dbReference>
<comment type="caution">
    <text evidence="7">The sequence shown here is derived from an EMBL/GenBank/DDBJ whole genome shotgun (WGS) entry which is preliminary data.</text>
</comment>
<dbReference type="Proteomes" id="UP000885759">
    <property type="component" value="Unassembled WGS sequence"/>
</dbReference>
<evidence type="ECO:0000256" key="4">
    <source>
        <dbReference type="ARBA" id="ARBA00023136"/>
    </source>
</evidence>
<keyword evidence="4 5" id="KW-0472">Membrane</keyword>
<feature type="transmembrane region" description="Helical" evidence="5">
    <location>
        <begin position="131"/>
        <end position="156"/>
    </location>
</feature>
<protein>
    <recommendedName>
        <fullName evidence="6">ABC-2 type transporter transmembrane domain-containing protein</fullName>
    </recommendedName>
</protein>
<keyword evidence="3 5" id="KW-1133">Transmembrane helix</keyword>
<evidence type="ECO:0000256" key="3">
    <source>
        <dbReference type="ARBA" id="ARBA00022989"/>
    </source>
</evidence>
<organism evidence="7">
    <name type="scientific">Oceanithermus profundus</name>
    <dbReference type="NCBI Taxonomy" id="187137"/>
    <lineage>
        <taxon>Bacteria</taxon>
        <taxon>Thermotogati</taxon>
        <taxon>Deinococcota</taxon>
        <taxon>Deinococci</taxon>
        <taxon>Thermales</taxon>
        <taxon>Thermaceae</taxon>
        <taxon>Oceanithermus</taxon>
    </lineage>
</organism>